<gene>
    <name evidence="1" type="ORF">WMSIL1_LOCUS6990</name>
</gene>
<dbReference type="Proteomes" id="UP000321570">
    <property type="component" value="Unassembled WGS sequence"/>
</dbReference>
<keyword evidence="2" id="KW-1185">Reference proteome</keyword>
<organism evidence="1 2">
    <name type="scientific">Hymenolepis diminuta</name>
    <name type="common">Rat tapeworm</name>
    <dbReference type="NCBI Taxonomy" id="6216"/>
    <lineage>
        <taxon>Eukaryota</taxon>
        <taxon>Metazoa</taxon>
        <taxon>Spiralia</taxon>
        <taxon>Lophotrochozoa</taxon>
        <taxon>Platyhelminthes</taxon>
        <taxon>Cestoda</taxon>
        <taxon>Eucestoda</taxon>
        <taxon>Cyclophyllidea</taxon>
        <taxon>Hymenolepididae</taxon>
        <taxon>Hymenolepis</taxon>
    </lineage>
</organism>
<proteinExistence type="predicted"/>
<reference evidence="1 2" key="1">
    <citation type="submission" date="2019-07" db="EMBL/GenBank/DDBJ databases">
        <authorList>
            <person name="Jastrzebski P J."/>
            <person name="Paukszto L."/>
            <person name="Jastrzebski P J."/>
        </authorList>
    </citation>
    <scope>NUCLEOTIDE SEQUENCE [LARGE SCALE GENOMIC DNA]</scope>
    <source>
        <strain evidence="1 2">WMS-il1</strain>
    </source>
</reference>
<name>A0A564YJQ2_HYMDI</name>
<protein>
    <submittedName>
        <fullName evidence="1">Uncharacterized protein</fullName>
    </submittedName>
</protein>
<accession>A0A564YJQ2</accession>
<evidence type="ECO:0000313" key="2">
    <source>
        <dbReference type="Proteomes" id="UP000321570"/>
    </source>
</evidence>
<dbReference type="EMBL" id="CABIJS010000233">
    <property type="protein sequence ID" value="VUZ47410.1"/>
    <property type="molecule type" value="Genomic_DNA"/>
</dbReference>
<dbReference type="AlphaFoldDB" id="A0A564YJQ2"/>
<evidence type="ECO:0000313" key="1">
    <source>
        <dbReference type="EMBL" id="VUZ47410.1"/>
    </source>
</evidence>
<sequence>MMVQGFLGIFQEGPSLCNHTKVKLMPDAHPVFRAKRPVSLAASLWWRKKINAWNKETFLKSVFYSKLVVFIVVDGEANETIRLRADDSTCL</sequence>